<evidence type="ECO:0000313" key="1">
    <source>
        <dbReference type="EMBL" id="KAB8295228.1"/>
    </source>
</evidence>
<dbReference type="Proteomes" id="UP000326757">
    <property type="component" value="Unassembled WGS sequence"/>
</dbReference>
<dbReference type="AlphaFoldDB" id="A0A5N6K0C6"/>
<proteinExistence type="predicted"/>
<accession>A0A5N6K0C6</accession>
<sequence length="223" mass="26340">MNACVGVVYMWKEREREKASQPNELERSQASKLLKKRNRNRLHLFHKTLATRKYITLHYIALHCTTLHYTTLHYTTLHYTTLHYTAILYYSVLLPSYPTLFHSTLLYSTTSSSHYLPSPSLPSTFPLTLTYSRPRYHTQNQTHYSCHPSPVYVNKLHLGVRKVRESYILNTNLPIYLVTSLNNRKLGESNLGQRDLSIKHPIRPKKRTIIFERKKKKKKKKEI</sequence>
<keyword evidence="2" id="KW-1185">Reference proteome</keyword>
<dbReference type="EMBL" id="VIGI01000010">
    <property type="protein sequence ID" value="KAB8295228.1"/>
    <property type="molecule type" value="Genomic_DNA"/>
</dbReference>
<organism evidence="1 2">
    <name type="scientific">Monilinia laxa</name>
    <name type="common">Brown rot fungus</name>
    <name type="synonym">Sclerotinia laxa</name>
    <dbReference type="NCBI Taxonomy" id="61186"/>
    <lineage>
        <taxon>Eukaryota</taxon>
        <taxon>Fungi</taxon>
        <taxon>Dikarya</taxon>
        <taxon>Ascomycota</taxon>
        <taxon>Pezizomycotina</taxon>
        <taxon>Leotiomycetes</taxon>
        <taxon>Helotiales</taxon>
        <taxon>Sclerotiniaceae</taxon>
        <taxon>Monilinia</taxon>
    </lineage>
</organism>
<evidence type="ECO:0000313" key="2">
    <source>
        <dbReference type="Proteomes" id="UP000326757"/>
    </source>
</evidence>
<reference evidence="1 2" key="1">
    <citation type="submission" date="2019-06" db="EMBL/GenBank/DDBJ databases">
        <title>Genome Sequence of the Brown Rot Fungal Pathogen Monilinia laxa.</title>
        <authorList>
            <person name="De Miccolis Angelini R.M."/>
            <person name="Landi L."/>
            <person name="Abate D."/>
            <person name="Pollastro S."/>
            <person name="Romanazzi G."/>
            <person name="Faretra F."/>
        </authorList>
    </citation>
    <scope>NUCLEOTIDE SEQUENCE [LARGE SCALE GENOMIC DNA]</scope>
    <source>
        <strain evidence="1 2">Mlax316</strain>
    </source>
</reference>
<gene>
    <name evidence="1" type="ORF">EYC80_007144</name>
</gene>
<protein>
    <submittedName>
        <fullName evidence="1">Uncharacterized protein</fullName>
    </submittedName>
</protein>
<name>A0A5N6K0C6_MONLA</name>
<comment type="caution">
    <text evidence="1">The sequence shown here is derived from an EMBL/GenBank/DDBJ whole genome shotgun (WGS) entry which is preliminary data.</text>
</comment>